<comment type="caution">
    <text evidence="2">The sequence shown here is derived from an EMBL/GenBank/DDBJ whole genome shotgun (WGS) entry which is preliminary data.</text>
</comment>
<gene>
    <name evidence="2" type="ORF">A2174_03235</name>
</gene>
<dbReference type="Proteomes" id="UP000177725">
    <property type="component" value="Unassembled WGS sequence"/>
</dbReference>
<organism evidence="2 3">
    <name type="scientific">Candidatus Portnoybacteria bacterium RBG_13_41_18</name>
    <dbReference type="NCBI Taxonomy" id="1801991"/>
    <lineage>
        <taxon>Bacteria</taxon>
        <taxon>Candidatus Portnoyibacteriota</taxon>
    </lineage>
</organism>
<name>A0A1G2F798_9BACT</name>
<keyword evidence="1" id="KW-1133">Transmembrane helix</keyword>
<feature type="transmembrane region" description="Helical" evidence="1">
    <location>
        <begin position="12"/>
        <end position="35"/>
    </location>
</feature>
<feature type="transmembrane region" description="Helical" evidence="1">
    <location>
        <begin position="47"/>
        <end position="66"/>
    </location>
</feature>
<accession>A0A1G2F798</accession>
<protein>
    <submittedName>
        <fullName evidence="2">Uncharacterized protein</fullName>
    </submittedName>
</protein>
<dbReference type="EMBL" id="MHMV01000044">
    <property type="protein sequence ID" value="OGZ33488.1"/>
    <property type="molecule type" value="Genomic_DNA"/>
</dbReference>
<evidence type="ECO:0000313" key="3">
    <source>
        <dbReference type="Proteomes" id="UP000177725"/>
    </source>
</evidence>
<keyword evidence="1" id="KW-0472">Membrane</keyword>
<evidence type="ECO:0000256" key="1">
    <source>
        <dbReference type="SAM" id="Phobius"/>
    </source>
</evidence>
<dbReference type="AlphaFoldDB" id="A0A1G2F798"/>
<evidence type="ECO:0000313" key="2">
    <source>
        <dbReference type="EMBL" id="OGZ33488.1"/>
    </source>
</evidence>
<proteinExistence type="predicted"/>
<keyword evidence="1" id="KW-0812">Transmembrane</keyword>
<sequence length="83" mass="9197">MKEIKNRLGKIVNILLIAMPAVFWLSMASLSQRFFSASQIFTSLGQLAGLTGIALISLSFILAARLKFLGDYFGGMDKIYQSY</sequence>
<reference evidence="2 3" key="1">
    <citation type="journal article" date="2016" name="Nat. Commun.">
        <title>Thousands of microbial genomes shed light on interconnected biogeochemical processes in an aquifer system.</title>
        <authorList>
            <person name="Anantharaman K."/>
            <person name="Brown C.T."/>
            <person name="Hug L.A."/>
            <person name="Sharon I."/>
            <person name="Castelle C.J."/>
            <person name="Probst A.J."/>
            <person name="Thomas B.C."/>
            <person name="Singh A."/>
            <person name="Wilkins M.J."/>
            <person name="Karaoz U."/>
            <person name="Brodie E.L."/>
            <person name="Williams K.H."/>
            <person name="Hubbard S.S."/>
            <person name="Banfield J.F."/>
        </authorList>
    </citation>
    <scope>NUCLEOTIDE SEQUENCE [LARGE SCALE GENOMIC DNA]</scope>
</reference>